<dbReference type="Pfam" id="PF00075">
    <property type="entry name" value="RNase_H"/>
    <property type="match status" value="1"/>
</dbReference>
<name>A0A4Y2PRJ0_ARAVE</name>
<dbReference type="GO" id="GO:0004523">
    <property type="term" value="F:RNA-DNA hybrid ribonuclease activity"/>
    <property type="evidence" value="ECO:0007669"/>
    <property type="project" value="InterPro"/>
</dbReference>
<dbReference type="OrthoDB" id="411871at2759"/>
<evidence type="ECO:0000313" key="3">
    <source>
        <dbReference type="EMBL" id="GBN54518.1"/>
    </source>
</evidence>
<dbReference type="GO" id="GO:0003676">
    <property type="term" value="F:nucleic acid binding"/>
    <property type="evidence" value="ECO:0007669"/>
    <property type="project" value="InterPro"/>
</dbReference>
<sequence length="101" mass="11244">MLTDGATVWCCNPTSLARKLVITRKRLPPGNFRSLQNITHSSPPGQPKNPKRNARNINKILLQHPNIKLTWIKAHVGYEGNELADMIAKQAADSGNNYEAK</sequence>
<dbReference type="InterPro" id="IPR036397">
    <property type="entry name" value="RNaseH_sf"/>
</dbReference>
<dbReference type="Gene3D" id="3.30.420.10">
    <property type="entry name" value="Ribonuclease H-like superfamily/Ribonuclease H"/>
    <property type="match status" value="1"/>
</dbReference>
<evidence type="ECO:0000313" key="4">
    <source>
        <dbReference type="Proteomes" id="UP000499080"/>
    </source>
</evidence>
<protein>
    <recommendedName>
        <fullName evidence="2">RNase H type-1 domain-containing protein</fullName>
    </recommendedName>
</protein>
<dbReference type="Proteomes" id="UP000499080">
    <property type="component" value="Unassembled WGS sequence"/>
</dbReference>
<dbReference type="InterPro" id="IPR002156">
    <property type="entry name" value="RNaseH_domain"/>
</dbReference>
<gene>
    <name evidence="3" type="ORF">AVEN_116276_1</name>
</gene>
<keyword evidence="4" id="KW-1185">Reference proteome</keyword>
<evidence type="ECO:0000259" key="2">
    <source>
        <dbReference type="Pfam" id="PF00075"/>
    </source>
</evidence>
<proteinExistence type="predicted"/>
<feature type="domain" description="RNase H type-1" evidence="2">
    <location>
        <begin position="52"/>
        <end position="92"/>
    </location>
</feature>
<evidence type="ECO:0000256" key="1">
    <source>
        <dbReference type="SAM" id="MobiDB-lite"/>
    </source>
</evidence>
<accession>A0A4Y2PRJ0</accession>
<organism evidence="3 4">
    <name type="scientific">Araneus ventricosus</name>
    <name type="common">Orbweaver spider</name>
    <name type="synonym">Epeira ventricosa</name>
    <dbReference type="NCBI Taxonomy" id="182803"/>
    <lineage>
        <taxon>Eukaryota</taxon>
        <taxon>Metazoa</taxon>
        <taxon>Ecdysozoa</taxon>
        <taxon>Arthropoda</taxon>
        <taxon>Chelicerata</taxon>
        <taxon>Arachnida</taxon>
        <taxon>Araneae</taxon>
        <taxon>Araneomorphae</taxon>
        <taxon>Entelegynae</taxon>
        <taxon>Araneoidea</taxon>
        <taxon>Araneidae</taxon>
        <taxon>Araneus</taxon>
    </lineage>
</organism>
<feature type="region of interest" description="Disordered" evidence="1">
    <location>
        <begin position="31"/>
        <end position="53"/>
    </location>
</feature>
<dbReference type="SUPFAM" id="SSF53098">
    <property type="entry name" value="Ribonuclease H-like"/>
    <property type="match status" value="1"/>
</dbReference>
<dbReference type="InterPro" id="IPR012337">
    <property type="entry name" value="RNaseH-like_sf"/>
</dbReference>
<dbReference type="EMBL" id="BGPR01012090">
    <property type="protein sequence ID" value="GBN54518.1"/>
    <property type="molecule type" value="Genomic_DNA"/>
</dbReference>
<dbReference type="AlphaFoldDB" id="A0A4Y2PRJ0"/>
<comment type="caution">
    <text evidence="3">The sequence shown here is derived from an EMBL/GenBank/DDBJ whole genome shotgun (WGS) entry which is preliminary data.</text>
</comment>
<reference evidence="3 4" key="1">
    <citation type="journal article" date="2019" name="Sci. Rep.">
        <title>Orb-weaving spider Araneus ventricosus genome elucidates the spidroin gene catalogue.</title>
        <authorList>
            <person name="Kono N."/>
            <person name="Nakamura H."/>
            <person name="Ohtoshi R."/>
            <person name="Moran D.A.P."/>
            <person name="Shinohara A."/>
            <person name="Yoshida Y."/>
            <person name="Fujiwara M."/>
            <person name="Mori M."/>
            <person name="Tomita M."/>
            <person name="Arakawa K."/>
        </authorList>
    </citation>
    <scope>NUCLEOTIDE SEQUENCE [LARGE SCALE GENOMIC DNA]</scope>
</reference>
<feature type="compositionally biased region" description="Polar residues" evidence="1">
    <location>
        <begin position="33"/>
        <end position="43"/>
    </location>
</feature>